<gene>
    <name evidence="1" type="ORF">VST7929_00507</name>
</gene>
<dbReference type="RefSeq" id="WP_237464633.1">
    <property type="nucleotide sequence ID" value="NZ_CAKLDI010000001.1"/>
</dbReference>
<dbReference type="Pfam" id="PF12065">
    <property type="entry name" value="DUF3545"/>
    <property type="match status" value="1"/>
</dbReference>
<evidence type="ECO:0000313" key="1">
    <source>
        <dbReference type="EMBL" id="CAH0532666.1"/>
    </source>
</evidence>
<accession>A0ABM8ZQU7</accession>
<protein>
    <recommendedName>
        <fullName evidence="3">DUF3545 domain-containing protein</fullName>
    </recommendedName>
</protein>
<name>A0ABM8ZQU7_9VIBR</name>
<evidence type="ECO:0000313" key="2">
    <source>
        <dbReference type="Proteomes" id="UP000838672"/>
    </source>
</evidence>
<comment type="caution">
    <text evidence="1">The sequence shown here is derived from an EMBL/GenBank/DDBJ whole genome shotgun (WGS) entry which is preliminary data.</text>
</comment>
<evidence type="ECO:0008006" key="3">
    <source>
        <dbReference type="Google" id="ProtNLM"/>
    </source>
</evidence>
<dbReference type="InterPro" id="IPR021932">
    <property type="entry name" value="DUF3545"/>
</dbReference>
<reference evidence="1" key="1">
    <citation type="submission" date="2021-11" db="EMBL/GenBank/DDBJ databases">
        <authorList>
            <person name="Rodrigo-Torres L."/>
            <person name="Arahal R. D."/>
            <person name="Lucena T."/>
        </authorList>
    </citation>
    <scope>NUCLEOTIDE SEQUENCE</scope>
    <source>
        <strain evidence="1">CECT 7929</strain>
    </source>
</reference>
<keyword evidence="2" id="KW-1185">Reference proteome</keyword>
<organism evidence="1 2">
    <name type="scientific">Vibrio stylophorae</name>
    <dbReference type="NCBI Taxonomy" id="659351"/>
    <lineage>
        <taxon>Bacteria</taxon>
        <taxon>Pseudomonadati</taxon>
        <taxon>Pseudomonadota</taxon>
        <taxon>Gammaproteobacteria</taxon>
        <taxon>Vibrionales</taxon>
        <taxon>Vibrionaceae</taxon>
        <taxon>Vibrio</taxon>
    </lineage>
</organism>
<sequence length="58" mass="7009">MDDLMFEDFIDERASRAQKKPAKRMWREIEALKDKQRLRKELAGIDLLDECHDDIDFL</sequence>
<proteinExistence type="predicted"/>
<dbReference type="EMBL" id="CAKLDI010000001">
    <property type="protein sequence ID" value="CAH0532666.1"/>
    <property type="molecule type" value="Genomic_DNA"/>
</dbReference>
<dbReference type="Proteomes" id="UP000838672">
    <property type="component" value="Unassembled WGS sequence"/>
</dbReference>